<evidence type="ECO:0000256" key="6">
    <source>
        <dbReference type="ARBA" id="ARBA00022741"/>
    </source>
</evidence>
<dbReference type="InterPro" id="IPR029067">
    <property type="entry name" value="CDC48_domain_2-like_sf"/>
</dbReference>
<dbReference type="GO" id="GO:0006891">
    <property type="term" value="P:intra-Golgi vesicle-mediated transport"/>
    <property type="evidence" value="ECO:0007669"/>
    <property type="project" value="TreeGrafter"/>
</dbReference>
<evidence type="ECO:0000256" key="3">
    <source>
        <dbReference type="ARBA" id="ARBA00022448"/>
    </source>
</evidence>
<dbReference type="InterPro" id="IPR027417">
    <property type="entry name" value="P-loop_NTPase"/>
</dbReference>
<dbReference type="GO" id="GO:0005795">
    <property type="term" value="C:Golgi stack"/>
    <property type="evidence" value="ECO:0007669"/>
    <property type="project" value="TreeGrafter"/>
</dbReference>
<keyword evidence="14" id="KW-1185">Reference proteome</keyword>
<reference evidence="13" key="1">
    <citation type="submission" date="2021-03" db="EMBL/GenBank/DDBJ databases">
        <title>Evolutionary innovations through gain and loss of genes in the ectomycorrhizal Boletales.</title>
        <authorList>
            <person name="Wu G."/>
            <person name="Miyauchi S."/>
            <person name="Morin E."/>
            <person name="Yang Z.-L."/>
            <person name="Xu J."/>
            <person name="Martin F.M."/>
        </authorList>
    </citation>
    <scope>NUCLEOTIDE SEQUENCE</scope>
    <source>
        <strain evidence="13">BR01</strain>
    </source>
</reference>
<dbReference type="CDD" id="cd19504">
    <property type="entry name" value="RecA-like_NSF-SEC18_r1-like"/>
    <property type="match status" value="1"/>
</dbReference>
<organism evidence="13 14">
    <name type="scientific">Boletus reticuloceps</name>
    <dbReference type="NCBI Taxonomy" id="495285"/>
    <lineage>
        <taxon>Eukaryota</taxon>
        <taxon>Fungi</taxon>
        <taxon>Dikarya</taxon>
        <taxon>Basidiomycota</taxon>
        <taxon>Agaricomycotina</taxon>
        <taxon>Agaricomycetes</taxon>
        <taxon>Agaricomycetidae</taxon>
        <taxon>Boletales</taxon>
        <taxon>Boletineae</taxon>
        <taxon>Boletaceae</taxon>
        <taxon>Boletoideae</taxon>
        <taxon>Boletus</taxon>
    </lineage>
</organism>
<accession>A0A8I3A8E4</accession>
<dbReference type="InterPro" id="IPR003959">
    <property type="entry name" value="ATPase_AAA_core"/>
</dbReference>
<keyword evidence="11" id="KW-0931">ER-Golgi transport</keyword>
<dbReference type="SMART" id="SM00382">
    <property type="entry name" value="AAA"/>
    <property type="match status" value="2"/>
</dbReference>
<dbReference type="SUPFAM" id="SSF52540">
    <property type="entry name" value="P-loop containing nucleoside triphosphate hydrolases"/>
    <property type="match status" value="2"/>
</dbReference>
<dbReference type="Pfam" id="PF17862">
    <property type="entry name" value="AAA_lid_3"/>
    <property type="match status" value="1"/>
</dbReference>
<proteinExistence type="inferred from homology"/>
<dbReference type="SUPFAM" id="SSF54585">
    <property type="entry name" value="Cdc48 domain 2-like"/>
    <property type="match status" value="1"/>
</dbReference>
<name>A0A8I3A8E4_9AGAM</name>
<gene>
    <name evidence="13" type="ORF">JVT61DRAFT_5936</name>
</gene>
<dbReference type="FunFam" id="1.10.8.60:FF:000026">
    <property type="entry name" value="vesicle-fusing ATPase isoform X1"/>
    <property type="match status" value="1"/>
</dbReference>
<dbReference type="GO" id="GO:0043001">
    <property type="term" value="P:Golgi to plasma membrane protein transport"/>
    <property type="evidence" value="ECO:0007669"/>
    <property type="project" value="TreeGrafter"/>
</dbReference>
<dbReference type="GO" id="GO:0035494">
    <property type="term" value="P:SNARE complex disassembly"/>
    <property type="evidence" value="ECO:0007669"/>
    <property type="project" value="InterPro"/>
</dbReference>
<evidence type="ECO:0000256" key="2">
    <source>
        <dbReference type="ARBA" id="ARBA00006914"/>
    </source>
</evidence>
<feature type="domain" description="AAA+ ATPase" evidence="12">
    <location>
        <begin position="549"/>
        <end position="679"/>
    </location>
</feature>
<keyword evidence="6 11" id="KW-0547">Nucleotide-binding</keyword>
<comment type="caution">
    <text evidence="13">The sequence shown here is derived from an EMBL/GenBank/DDBJ whole genome shotgun (WGS) entry which is preliminary data.</text>
</comment>
<dbReference type="Gene3D" id="1.10.8.60">
    <property type="match status" value="2"/>
</dbReference>
<dbReference type="GO" id="GO:0016887">
    <property type="term" value="F:ATP hydrolysis activity"/>
    <property type="evidence" value="ECO:0007669"/>
    <property type="project" value="InterPro"/>
</dbReference>
<evidence type="ECO:0000313" key="13">
    <source>
        <dbReference type="EMBL" id="KAG6373791.1"/>
    </source>
</evidence>
<dbReference type="InterPro" id="IPR003593">
    <property type="entry name" value="AAA+_ATPase"/>
</dbReference>
<evidence type="ECO:0000256" key="5">
    <source>
        <dbReference type="ARBA" id="ARBA00022737"/>
    </source>
</evidence>
<keyword evidence="4 11" id="KW-0963">Cytoplasm</keyword>
<evidence type="ECO:0000256" key="9">
    <source>
        <dbReference type="ARBA" id="ARBA00056429"/>
    </source>
</evidence>
<dbReference type="InterPro" id="IPR009010">
    <property type="entry name" value="Asp_de-COase-like_dom_sf"/>
</dbReference>
<keyword evidence="5" id="KW-0677">Repeat</keyword>
<dbReference type="OrthoDB" id="9982946at2759"/>
<keyword evidence="3 11" id="KW-0813">Transport</keyword>
<dbReference type="PANTHER" id="PTHR23078">
    <property type="entry name" value="VESICULAR-FUSION PROTEIN NSF"/>
    <property type="match status" value="1"/>
</dbReference>
<evidence type="ECO:0000256" key="4">
    <source>
        <dbReference type="ARBA" id="ARBA00022490"/>
    </source>
</evidence>
<dbReference type="SUPFAM" id="SSF50692">
    <property type="entry name" value="ADC-like"/>
    <property type="match status" value="1"/>
</dbReference>
<dbReference type="Proteomes" id="UP000683000">
    <property type="component" value="Unassembled WGS sequence"/>
</dbReference>
<dbReference type="InterPro" id="IPR003960">
    <property type="entry name" value="ATPase_AAA_CS"/>
</dbReference>
<keyword evidence="8 11" id="KW-0653">Protein transport</keyword>
<comment type="similarity">
    <text evidence="2 11">Belongs to the AAA ATPase family.</text>
</comment>
<dbReference type="FunFam" id="3.40.50.300:FF:000166">
    <property type="entry name" value="vesicle-fusing ATPase isoform X1"/>
    <property type="match status" value="1"/>
</dbReference>
<evidence type="ECO:0000256" key="1">
    <source>
        <dbReference type="ARBA" id="ARBA00004496"/>
    </source>
</evidence>
<dbReference type="PANTHER" id="PTHR23078:SF3">
    <property type="entry name" value="VESICLE-FUSING ATPASE"/>
    <property type="match status" value="1"/>
</dbReference>
<dbReference type="CDD" id="cd00009">
    <property type="entry name" value="AAA"/>
    <property type="match status" value="1"/>
</dbReference>
<evidence type="ECO:0000256" key="8">
    <source>
        <dbReference type="ARBA" id="ARBA00022927"/>
    </source>
</evidence>
<dbReference type="PROSITE" id="PS00674">
    <property type="entry name" value="AAA"/>
    <property type="match status" value="1"/>
</dbReference>
<keyword evidence="7 11" id="KW-0067">ATP-binding</keyword>
<dbReference type="PRINTS" id="PR00830">
    <property type="entry name" value="ENDOLAPTASE"/>
</dbReference>
<dbReference type="Gene3D" id="3.10.330.10">
    <property type="match status" value="1"/>
</dbReference>
<evidence type="ECO:0000256" key="11">
    <source>
        <dbReference type="RuleBase" id="RU367045"/>
    </source>
</evidence>
<dbReference type="GO" id="GO:0005524">
    <property type="term" value="F:ATP binding"/>
    <property type="evidence" value="ECO:0007669"/>
    <property type="project" value="UniProtKB-UniRule"/>
</dbReference>
<dbReference type="InterPro" id="IPR041569">
    <property type="entry name" value="AAA_lid_3"/>
</dbReference>
<dbReference type="AlphaFoldDB" id="A0A8I3A8E4"/>
<evidence type="ECO:0000313" key="14">
    <source>
        <dbReference type="Proteomes" id="UP000683000"/>
    </source>
</evidence>
<keyword evidence="11" id="KW-0378">Hydrolase</keyword>
<dbReference type="Gene3D" id="3.40.50.300">
    <property type="entry name" value="P-loop containing nucleotide triphosphate hydrolases"/>
    <property type="match status" value="2"/>
</dbReference>
<protein>
    <recommendedName>
        <fullName evidence="10 11">Vesicular-fusion protein SEC18</fullName>
    </recommendedName>
</protein>
<sequence>MHSSYAVVGTPNEPLALKNCLVVHPSDFPMVYTSSLKEDTPSRHGTPPRFFLLSLLTPIQSHDTSGSIPPGTVAAPMLSRQWMELSLTGDAVTVDLLPASPHPDAPPFLQSIDFVASFLKKGYENPTPYDQEEMISKLLNAYSGLVFAPGGILTVDFKGDKLKLAVVSLGILELADEQKGGRRNNPRHIEMGVMMQKTDITIMKEGGSSMKIKASAKRAATNAIISPNFKFEDMGIGGLDKEFNDIFRRAFASRVFPPALVEKLGIQHVKGILLHGPPGTGKTLIARQIGKMLNAREPKVVNGPEILNKYVGASEENVRKLFEDAEKEYKEKGDESGLHIIIFDELDAIFKQRGSTNSGTGVGDTVVNQLLSKMDGVDRLNNILVIGMTNRVDMIDEALLRPGRLEVHMEISLPDADGRYQILRIHTAKMRTNKVMDSDVNLQELAQSMKNYSGAEIEGFVKSATSFAFNRHVKVGTFAGISDDVENLRVNRDDFSQALEEIKPAYGASEEEIQEVIQNGIIEFDSEIHEILEKGTLFVNQVAKSERTPRVSVLLNGLPGSGKTVFAATIAWRSQFPFVKIISPDRMVGFSEAQKIAAITKTFNDSYKSPLSVIVVDSLERLLDWTYLGSRFSNAVLQTLLVLIARKPPKVGIVLSTVCVDIFEVSEVFDASIKVPPISHLGQLEVVLRSVELFASDSELRETLRQLSSAGFPRNASEAETPTLPLLVGIKKLLSIIEMARQEPESAGQRLMNALF</sequence>
<evidence type="ECO:0000256" key="7">
    <source>
        <dbReference type="ARBA" id="ARBA00022840"/>
    </source>
</evidence>
<dbReference type="Gene3D" id="2.40.40.20">
    <property type="match status" value="1"/>
</dbReference>
<comment type="function">
    <text evidence="9 11">Required for vesicle-mediated transport. Catalyzes the fusion of transport vesicles within the Golgi cisternae. Is also required for transport from the endoplasmic reticulum to the Golgi stack. Seems to function as a fusion protein required for the delivery of cargo proteins to all compartments of the Golgi stack independent of vesicle origin.</text>
</comment>
<dbReference type="Pfam" id="PF00004">
    <property type="entry name" value="AAA"/>
    <property type="match status" value="2"/>
</dbReference>
<dbReference type="FunFam" id="3.40.50.300:FF:000187">
    <property type="entry name" value="Vesicular-fusion ATPase SEC18"/>
    <property type="match status" value="1"/>
</dbReference>
<dbReference type="EMBL" id="JAGFBS010000020">
    <property type="protein sequence ID" value="KAG6373791.1"/>
    <property type="molecule type" value="Genomic_DNA"/>
</dbReference>
<evidence type="ECO:0000256" key="10">
    <source>
        <dbReference type="ARBA" id="ARBA00068637"/>
    </source>
</evidence>
<comment type="subcellular location">
    <subcellularLocation>
        <location evidence="1 11">Cytoplasm</location>
    </subcellularLocation>
</comment>
<dbReference type="InterPro" id="IPR039812">
    <property type="entry name" value="Vesicle-fus_ATPase"/>
</dbReference>
<feature type="domain" description="AAA+ ATPase" evidence="12">
    <location>
        <begin position="268"/>
        <end position="415"/>
    </location>
</feature>
<evidence type="ECO:0000259" key="12">
    <source>
        <dbReference type="SMART" id="SM00382"/>
    </source>
</evidence>